<reference evidence="3 4" key="1">
    <citation type="journal article" date="2016" name="BMC Genomics">
        <title>Combined genomic and structural analyses of a cultured magnetotactic bacterium reveals its niche adaptation to a dynamic environment.</title>
        <authorList>
            <person name="Araujo A.C."/>
            <person name="Morillo V."/>
            <person name="Cypriano J."/>
            <person name="Teixeira L.C."/>
            <person name="Leao P."/>
            <person name="Lyra S."/>
            <person name="Almeida L.G."/>
            <person name="Bazylinski D.A."/>
            <person name="Vasconcellos A.T."/>
            <person name="Abreu F."/>
            <person name="Lins U."/>
        </authorList>
    </citation>
    <scope>NUCLEOTIDE SEQUENCE [LARGE SCALE GENOMIC DNA]</scope>
    <source>
        <strain evidence="3 4">IT-1</strain>
    </source>
</reference>
<dbReference type="Gene3D" id="3.40.190.10">
    <property type="entry name" value="Periplasmic binding protein-like II"/>
    <property type="match status" value="2"/>
</dbReference>
<gene>
    <name evidence="3" type="ORF">MAIT1_02354</name>
</gene>
<dbReference type="InterPro" id="IPR050811">
    <property type="entry name" value="Phosphate_ABC_transporter"/>
</dbReference>
<dbReference type="STRING" id="1434232.MAIT1_02354"/>
<comment type="caution">
    <text evidence="3">The sequence shown here is derived from an EMBL/GenBank/DDBJ whole genome shotgun (WGS) entry which is preliminary data.</text>
</comment>
<dbReference type="PANTHER" id="PTHR30570">
    <property type="entry name" value="PERIPLASMIC PHOSPHATE BINDING COMPONENT OF PHOSPHATE ABC TRANSPORTER"/>
    <property type="match status" value="1"/>
</dbReference>
<dbReference type="AlphaFoldDB" id="A0A1Y2K549"/>
<proteinExistence type="predicted"/>
<dbReference type="PANTHER" id="PTHR30570:SF1">
    <property type="entry name" value="PHOSPHATE-BINDING PROTEIN PSTS"/>
    <property type="match status" value="1"/>
</dbReference>
<dbReference type="Pfam" id="PF12849">
    <property type="entry name" value="PBP_like_2"/>
    <property type="match status" value="1"/>
</dbReference>
<dbReference type="SUPFAM" id="SSF53850">
    <property type="entry name" value="Periplasmic binding protein-like II"/>
    <property type="match status" value="1"/>
</dbReference>
<name>A0A1Y2K549_9PROT</name>
<keyword evidence="4" id="KW-1185">Reference proteome</keyword>
<dbReference type="EMBL" id="LVJN01000020">
    <property type="protein sequence ID" value="OSM02244.1"/>
    <property type="molecule type" value="Genomic_DNA"/>
</dbReference>
<keyword evidence="1" id="KW-0732">Signal</keyword>
<evidence type="ECO:0000256" key="1">
    <source>
        <dbReference type="ARBA" id="ARBA00022729"/>
    </source>
</evidence>
<feature type="domain" description="PBP" evidence="2">
    <location>
        <begin position="4"/>
        <end position="221"/>
    </location>
</feature>
<evidence type="ECO:0000259" key="2">
    <source>
        <dbReference type="Pfam" id="PF12849"/>
    </source>
</evidence>
<dbReference type="Proteomes" id="UP000194003">
    <property type="component" value="Unassembled WGS sequence"/>
</dbReference>
<accession>A0A1Y2K549</accession>
<protein>
    <submittedName>
        <fullName evidence="3">Putative phosphate transport system substrate-binding protein</fullName>
    </submittedName>
</protein>
<organism evidence="3 4">
    <name type="scientific">Magnetofaba australis IT-1</name>
    <dbReference type="NCBI Taxonomy" id="1434232"/>
    <lineage>
        <taxon>Bacteria</taxon>
        <taxon>Pseudomonadati</taxon>
        <taxon>Pseudomonadota</taxon>
        <taxon>Magnetococcia</taxon>
        <taxon>Magnetococcales</taxon>
        <taxon>Magnetococcaceae</taxon>
        <taxon>Magnetofaba</taxon>
    </lineage>
</organism>
<evidence type="ECO:0000313" key="3">
    <source>
        <dbReference type="EMBL" id="OSM02244.1"/>
    </source>
</evidence>
<dbReference type="InterPro" id="IPR024370">
    <property type="entry name" value="PBP_domain"/>
</dbReference>
<evidence type="ECO:0000313" key="4">
    <source>
        <dbReference type="Proteomes" id="UP000194003"/>
    </source>
</evidence>
<sequence>MEIVGTGDGMIVLHALAKAFSVNHPQDEIVVPDSIGSSGGYKAVGNDKALLGRVARKIKPREEPYGLTYLPIAKFPVVFFVNKSVTVSNLSAAQINDIYRGKIVNWSEVGGAEGKIRVVRREEGDSSLGNLRATFPGFDEVTITPYSKTATLNQHNFEIVTQKEGTIGFGPYADALKENVTILNIDGLAPTDENYPSFGTLALIFKAANRQGLVEAFLKFVETSPAMQAIRSAHATPYK</sequence>